<keyword evidence="4" id="KW-0067">ATP-binding</keyword>
<feature type="region of interest" description="Disordered" evidence="2">
    <location>
        <begin position="1"/>
        <end position="24"/>
    </location>
</feature>
<keyword evidence="5" id="KW-1185">Reference proteome</keyword>
<dbReference type="Gene3D" id="3.30.450.40">
    <property type="match status" value="1"/>
</dbReference>
<gene>
    <name evidence="4" type="ORF">QLQ12_37690</name>
</gene>
<dbReference type="SUPFAM" id="SSF55781">
    <property type="entry name" value="GAF domain-like"/>
    <property type="match status" value="1"/>
</dbReference>
<dbReference type="Pfam" id="PF13581">
    <property type="entry name" value="HATPase_c_2"/>
    <property type="match status" value="1"/>
</dbReference>
<evidence type="ECO:0000256" key="1">
    <source>
        <dbReference type="ARBA" id="ARBA00022527"/>
    </source>
</evidence>
<accession>A0ABT6WX79</accession>
<evidence type="ECO:0000259" key="3">
    <source>
        <dbReference type="Pfam" id="PF13581"/>
    </source>
</evidence>
<organism evidence="4 5">
    <name type="scientific">Actinoplanes sandaracinus</name>
    <dbReference type="NCBI Taxonomy" id="3045177"/>
    <lineage>
        <taxon>Bacteria</taxon>
        <taxon>Bacillati</taxon>
        <taxon>Actinomycetota</taxon>
        <taxon>Actinomycetes</taxon>
        <taxon>Micromonosporales</taxon>
        <taxon>Micromonosporaceae</taxon>
        <taxon>Actinoplanes</taxon>
    </lineage>
</organism>
<dbReference type="InterPro" id="IPR050267">
    <property type="entry name" value="Anti-sigma-factor_SerPK"/>
</dbReference>
<evidence type="ECO:0000256" key="2">
    <source>
        <dbReference type="SAM" id="MobiDB-lite"/>
    </source>
</evidence>
<dbReference type="Proteomes" id="UP001241758">
    <property type="component" value="Unassembled WGS sequence"/>
</dbReference>
<proteinExistence type="predicted"/>
<dbReference type="CDD" id="cd16936">
    <property type="entry name" value="HATPase_RsbW-like"/>
    <property type="match status" value="1"/>
</dbReference>
<keyword evidence="1" id="KW-0808">Transferase</keyword>
<dbReference type="InterPro" id="IPR003594">
    <property type="entry name" value="HATPase_dom"/>
</dbReference>
<keyword evidence="4" id="KW-0547">Nucleotide-binding</keyword>
<evidence type="ECO:0000313" key="5">
    <source>
        <dbReference type="Proteomes" id="UP001241758"/>
    </source>
</evidence>
<dbReference type="InterPro" id="IPR029016">
    <property type="entry name" value="GAF-like_dom_sf"/>
</dbReference>
<dbReference type="RefSeq" id="WP_282765704.1">
    <property type="nucleotide sequence ID" value="NZ_JASCTH010000032.1"/>
</dbReference>
<evidence type="ECO:0000313" key="4">
    <source>
        <dbReference type="EMBL" id="MDI6104339.1"/>
    </source>
</evidence>
<keyword evidence="1" id="KW-0723">Serine/threonine-protein kinase</keyword>
<reference evidence="4 5" key="1">
    <citation type="submission" date="2023-05" db="EMBL/GenBank/DDBJ databases">
        <title>Actinoplanes sp. NEAU-A12 genome sequencing.</title>
        <authorList>
            <person name="Wang Z.-S."/>
        </authorList>
    </citation>
    <scope>NUCLEOTIDE SEQUENCE [LARGE SCALE GENOMIC DNA]</scope>
    <source>
        <strain evidence="4 5">NEAU-A12</strain>
    </source>
</reference>
<dbReference type="InterPro" id="IPR036890">
    <property type="entry name" value="HATPase_C_sf"/>
</dbReference>
<dbReference type="EMBL" id="JASCTH010000032">
    <property type="protein sequence ID" value="MDI6104339.1"/>
    <property type="molecule type" value="Genomic_DNA"/>
</dbReference>
<keyword evidence="1" id="KW-0418">Kinase</keyword>
<dbReference type="GO" id="GO:0005524">
    <property type="term" value="F:ATP binding"/>
    <property type="evidence" value="ECO:0007669"/>
    <property type="project" value="UniProtKB-KW"/>
</dbReference>
<dbReference type="SUPFAM" id="SSF55874">
    <property type="entry name" value="ATPase domain of HSP90 chaperone/DNA topoisomerase II/histidine kinase"/>
    <property type="match status" value="1"/>
</dbReference>
<dbReference type="PANTHER" id="PTHR35526">
    <property type="entry name" value="ANTI-SIGMA-F FACTOR RSBW-RELATED"/>
    <property type="match status" value="1"/>
</dbReference>
<comment type="caution">
    <text evidence="4">The sequence shown here is derived from an EMBL/GenBank/DDBJ whole genome shotgun (WGS) entry which is preliminary data.</text>
</comment>
<feature type="domain" description="Histidine kinase/HSP90-like ATPase" evidence="3">
    <location>
        <begin position="227"/>
        <end position="338"/>
    </location>
</feature>
<name>A0ABT6WX79_9ACTN</name>
<protein>
    <submittedName>
        <fullName evidence="4">ATP-binding protein</fullName>
    </submittedName>
</protein>
<dbReference type="Gene3D" id="3.30.565.10">
    <property type="entry name" value="Histidine kinase-like ATPase, C-terminal domain"/>
    <property type="match status" value="1"/>
</dbReference>
<dbReference type="PANTHER" id="PTHR35526:SF3">
    <property type="entry name" value="ANTI-SIGMA-F FACTOR RSBW"/>
    <property type="match status" value="1"/>
</dbReference>
<sequence>MTGAHYFHPNSAAGKNSRRDGGDRDRVWDLVSTYGPDVTRLCRAGPALMSGVAGMGLSAGPAGTVPRIRFFSDTASSQLEAAQLTQDEGPCRDATATRRPVLAADLSAGSWRQRWPRFTPAALDAGVRAVFALPLHAGGVRYDGAVDLYRPTPGPLSSADHLAATIFTAAAAELLTLERHGLSLADAFAHGWRSGQPADAADTTHPGTPTTTPPAPDRVLLACWFGPAMLGPVREQIGVLALHQGLRRADAHRFTLAIHEAVINVVHHGGGHGQLLLWHRDRRLWCEISDHGPGIPTPADTPTDADPGQSGWTGLQIIRRACTSLDISTDPTGTRLLLSHRLDPRPPT</sequence>